<accession>A0AAD7DIC7</accession>
<evidence type="ECO:0000313" key="2">
    <source>
        <dbReference type="Proteomes" id="UP001221757"/>
    </source>
</evidence>
<dbReference type="Proteomes" id="UP001221757">
    <property type="component" value="Unassembled WGS sequence"/>
</dbReference>
<gene>
    <name evidence="1" type="ORF">B0H17DRAFT_903860</name>
</gene>
<organism evidence="1 2">
    <name type="scientific">Mycena rosella</name>
    <name type="common">Pink bonnet</name>
    <name type="synonym">Agaricus rosellus</name>
    <dbReference type="NCBI Taxonomy" id="1033263"/>
    <lineage>
        <taxon>Eukaryota</taxon>
        <taxon>Fungi</taxon>
        <taxon>Dikarya</taxon>
        <taxon>Basidiomycota</taxon>
        <taxon>Agaricomycotina</taxon>
        <taxon>Agaricomycetes</taxon>
        <taxon>Agaricomycetidae</taxon>
        <taxon>Agaricales</taxon>
        <taxon>Marasmiineae</taxon>
        <taxon>Mycenaceae</taxon>
        <taxon>Mycena</taxon>
    </lineage>
</organism>
<dbReference type="AlphaFoldDB" id="A0AAD7DIC7"/>
<dbReference type="EMBL" id="JARKIE010000053">
    <property type="protein sequence ID" value="KAJ7692285.1"/>
    <property type="molecule type" value="Genomic_DNA"/>
</dbReference>
<reference evidence="1" key="1">
    <citation type="submission" date="2023-03" db="EMBL/GenBank/DDBJ databases">
        <title>Massive genome expansion in bonnet fungi (Mycena s.s.) driven by repeated elements and novel gene families across ecological guilds.</title>
        <authorList>
            <consortium name="Lawrence Berkeley National Laboratory"/>
            <person name="Harder C.B."/>
            <person name="Miyauchi S."/>
            <person name="Viragh M."/>
            <person name="Kuo A."/>
            <person name="Thoen E."/>
            <person name="Andreopoulos B."/>
            <person name="Lu D."/>
            <person name="Skrede I."/>
            <person name="Drula E."/>
            <person name="Henrissat B."/>
            <person name="Morin E."/>
            <person name="Kohler A."/>
            <person name="Barry K."/>
            <person name="LaButti K."/>
            <person name="Morin E."/>
            <person name="Salamov A."/>
            <person name="Lipzen A."/>
            <person name="Mereny Z."/>
            <person name="Hegedus B."/>
            <person name="Baldrian P."/>
            <person name="Stursova M."/>
            <person name="Weitz H."/>
            <person name="Taylor A."/>
            <person name="Grigoriev I.V."/>
            <person name="Nagy L.G."/>
            <person name="Martin F."/>
            <person name="Kauserud H."/>
        </authorList>
    </citation>
    <scope>NUCLEOTIDE SEQUENCE</scope>
    <source>
        <strain evidence="1">CBHHK067</strain>
    </source>
</reference>
<sequence>LRLSSSQIKMVLWVMRECDARDVPSFKALRAMQKRIRGSCGIKTDLHKSDLGNLFYTNDIRDLISNDFANPQVAPYIQKYPEDVAGGPISEIWQVENGRWREIPLDEPTPSILIGVKRFYIHEIVELTDGRWIIPALWI</sequence>
<comment type="caution">
    <text evidence="1">The sequence shown here is derived from an EMBL/GenBank/DDBJ whole genome shotgun (WGS) entry which is preliminary data.</text>
</comment>
<name>A0AAD7DIC7_MYCRO</name>
<evidence type="ECO:0000313" key="1">
    <source>
        <dbReference type="EMBL" id="KAJ7692285.1"/>
    </source>
</evidence>
<proteinExistence type="predicted"/>
<feature type="non-terminal residue" evidence="1">
    <location>
        <position position="1"/>
    </location>
</feature>
<feature type="non-terminal residue" evidence="1">
    <location>
        <position position="139"/>
    </location>
</feature>
<keyword evidence="2" id="KW-1185">Reference proteome</keyword>
<protein>
    <submittedName>
        <fullName evidence="1">Uncharacterized protein</fullName>
    </submittedName>
</protein>